<protein>
    <submittedName>
        <fullName evidence="1">HIT family protein</fullName>
    </submittedName>
</protein>
<name>A0A1R1B6Z7_PAELA</name>
<dbReference type="STRING" id="1401.BK123_09240"/>
<organism evidence="1 2">
    <name type="scientific">Paenibacillus lautus</name>
    <name type="common">Bacillus lautus</name>
    <dbReference type="NCBI Taxonomy" id="1401"/>
    <lineage>
        <taxon>Bacteria</taxon>
        <taxon>Bacillati</taxon>
        <taxon>Bacillota</taxon>
        <taxon>Bacilli</taxon>
        <taxon>Bacillales</taxon>
        <taxon>Paenibacillaceae</taxon>
        <taxon>Paenibacillus</taxon>
    </lineage>
</organism>
<dbReference type="EMBL" id="MRTF01000002">
    <property type="protein sequence ID" value="OME95246.1"/>
    <property type="molecule type" value="Genomic_DNA"/>
</dbReference>
<reference evidence="1 2" key="1">
    <citation type="submission" date="2016-11" db="EMBL/GenBank/DDBJ databases">
        <title>Paenibacillus species isolates.</title>
        <authorList>
            <person name="Beno S.M."/>
        </authorList>
    </citation>
    <scope>NUCLEOTIDE SEQUENCE [LARGE SCALE GENOMIC DNA]</scope>
    <source>
        <strain evidence="1 2">FSL F4-0100</strain>
    </source>
</reference>
<accession>A0A1R1B6Z7</accession>
<dbReference type="Pfam" id="PF14091">
    <property type="entry name" value="DUF4269"/>
    <property type="match status" value="1"/>
</dbReference>
<evidence type="ECO:0000313" key="2">
    <source>
        <dbReference type="Proteomes" id="UP000187074"/>
    </source>
</evidence>
<dbReference type="RefSeq" id="WP_076322059.1">
    <property type="nucleotide sequence ID" value="NZ_MRTF01000002.1"/>
</dbReference>
<sequence>MQEHMDFLNLEYLQLGSAKQKQAAMVIDELRLWDHLKPCNPILVGTIPIGIDIASSDLDIICHVTDFARFERELTTHYSQLVSNFTCSSRTVNNVDRTVARFQYKGWEFEIFAQPIPSTKQNGYRHMIVEYKLLKRLGETARQGIIELKRSGYKTEPAFAKLLHITGDPYEELLKMYHWPEDRLDAYIKSYMDKENEYE</sequence>
<dbReference type="Proteomes" id="UP000187074">
    <property type="component" value="Unassembled WGS sequence"/>
</dbReference>
<dbReference type="InterPro" id="IPR025365">
    <property type="entry name" value="DUF4269"/>
</dbReference>
<comment type="caution">
    <text evidence="1">The sequence shown here is derived from an EMBL/GenBank/DDBJ whole genome shotgun (WGS) entry which is preliminary data.</text>
</comment>
<evidence type="ECO:0000313" key="1">
    <source>
        <dbReference type="EMBL" id="OME95246.1"/>
    </source>
</evidence>
<proteinExistence type="predicted"/>
<dbReference type="AlphaFoldDB" id="A0A1R1B6Z7"/>
<dbReference type="OrthoDB" id="6402248at2"/>
<gene>
    <name evidence="1" type="ORF">BK123_09240</name>
</gene>